<dbReference type="InterPro" id="IPR001128">
    <property type="entry name" value="Cyt_P450"/>
</dbReference>
<dbReference type="GO" id="GO:0020037">
    <property type="term" value="F:heme binding"/>
    <property type="evidence" value="ECO:0007669"/>
    <property type="project" value="InterPro"/>
</dbReference>
<evidence type="ECO:0000256" key="2">
    <source>
        <dbReference type="ARBA" id="ARBA00010617"/>
    </source>
</evidence>
<dbReference type="EMBL" id="QHHU01000015">
    <property type="protein sequence ID" value="RSM45753.1"/>
    <property type="molecule type" value="Genomic_DNA"/>
</dbReference>
<dbReference type="RefSeq" id="WP_020640549.1">
    <property type="nucleotide sequence ID" value="NZ_QHHU01000015.1"/>
</dbReference>
<dbReference type="PANTHER" id="PTHR46696">
    <property type="entry name" value="P450, PUTATIVE (EUROFUNG)-RELATED"/>
    <property type="match status" value="1"/>
</dbReference>
<dbReference type="GO" id="GO:0004497">
    <property type="term" value="F:monooxygenase activity"/>
    <property type="evidence" value="ECO:0007669"/>
    <property type="project" value="UniProtKB-KW"/>
</dbReference>
<evidence type="ECO:0000256" key="9">
    <source>
        <dbReference type="RuleBase" id="RU000461"/>
    </source>
</evidence>
<dbReference type="PROSITE" id="PS00086">
    <property type="entry name" value="CYTOCHROME_P450"/>
    <property type="match status" value="1"/>
</dbReference>
<comment type="function">
    <text evidence="8">Involved in the coupling of aromatic side chains of the heptapeptide of vancomycin.</text>
</comment>
<proteinExistence type="inferred from homology"/>
<dbReference type="AlphaFoldDB" id="A0A428WRU5"/>
<dbReference type="Proteomes" id="UP000286716">
    <property type="component" value="Unassembled WGS sequence"/>
</dbReference>
<dbReference type="Pfam" id="PF00067">
    <property type="entry name" value="p450"/>
    <property type="match status" value="1"/>
</dbReference>
<keyword evidence="6 9" id="KW-0408">Iron</keyword>
<evidence type="ECO:0000256" key="3">
    <source>
        <dbReference type="ARBA" id="ARBA00022617"/>
    </source>
</evidence>
<comment type="pathway">
    <text evidence="1">Antibiotic biosynthesis; vancomycin biosynthesis.</text>
</comment>
<reference evidence="10 11" key="1">
    <citation type="submission" date="2018-05" db="EMBL/GenBank/DDBJ databases">
        <title>Evolution of GPA BGCs.</title>
        <authorList>
            <person name="Waglechner N."/>
            <person name="Wright G.D."/>
        </authorList>
    </citation>
    <scope>NUCLEOTIDE SEQUENCE [LARGE SCALE GENOMIC DNA]</scope>
    <source>
        <strain evidence="10 11">DSM 5908</strain>
    </source>
</reference>
<keyword evidence="4 9" id="KW-0479">Metal-binding</keyword>
<dbReference type="OrthoDB" id="5500002at2"/>
<dbReference type="SUPFAM" id="SSF48264">
    <property type="entry name" value="Cytochrome P450"/>
    <property type="match status" value="1"/>
</dbReference>
<dbReference type="FunFam" id="1.10.630.10:FF:000018">
    <property type="entry name" value="Cytochrome P450 monooxygenase"/>
    <property type="match status" value="1"/>
</dbReference>
<evidence type="ECO:0000313" key="11">
    <source>
        <dbReference type="Proteomes" id="UP000286716"/>
    </source>
</evidence>
<accession>A0A428WRU5</accession>
<dbReference type="PRINTS" id="PR00359">
    <property type="entry name" value="BP450"/>
</dbReference>
<protein>
    <submittedName>
        <fullName evidence="10">Cytochrome P450</fullName>
    </submittedName>
</protein>
<dbReference type="Gene3D" id="1.10.630.10">
    <property type="entry name" value="Cytochrome P450"/>
    <property type="match status" value="1"/>
</dbReference>
<dbReference type="CDD" id="cd11029">
    <property type="entry name" value="CYP107-like"/>
    <property type="match status" value="1"/>
</dbReference>
<dbReference type="PANTHER" id="PTHR46696:SF1">
    <property type="entry name" value="CYTOCHROME P450 YJIB-RELATED"/>
    <property type="match status" value="1"/>
</dbReference>
<name>A0A428WRU5_AMYBA</name>
<dbReference type="InterPro" id="IPR017972">
    <property type="entry name" value="Cyt_P450_CS"/>
</dbReference>
<dbReference type="InterPro" id="IPR036396">
    <property type="entry name" value="Cyt_P450_sf"/>
</dbReference>
<dbReference type="GO" id="GO:0016705">
    <property type="term" value="F:oxidoreductase activity, acting on paired donors, with incorporation or reduction of molecular oxygen"/>
    <property type="evidence" value="ECO:0007669"/>
    <property type="project" value="InterPro"/>
</dbReference>
<evidence type="ECO:0000256" key="4">
    <source>
        <dbReference type="ARBA" id="ARBA00022723"/>
    </source>
</evidence>
<evidence type="ECO:0000256" key="5">
    <source>
        <dbReference type="ARBA" id="ARBA00023002"/>
    </source>
</evidence>
<evidence type="ECO:0000256" key="7">
    <source>
        <dbReference type="ARBA" id="ARBA00023033"/>
    </source>
</evidence>
<keyword evidence="5 9" id="KW-0560">Oxidoreductase</keyword>
<dbReference type="InterPro" id="IPR002397">
    <property type="entry name" value="Cyt_P450_B"/>
</dbReference>
<evidence type="ECO:0000256" key="8">
    <source>
        <dbReference type="ARBA" id="ARBA00055433"/>
    </source>
</evidence>
<keyword evidence="3 9" id="KW-0349">Heme</keyword>
<comment type="caution">
    <text evidence="10">The sequence shown here is derived from an EMBL/GenBank/DDBJ whole genome shotgun (WGS) entry which is preliminary data.</text>
</comment>
<organism evidence="10 11">
    <name type="scientific">Amycolatopsis balhimycina DSM 5908</name>
    <dbReference type="NCBI Taxonomy" id="1081091"/>
    <lineage>
        <taxon>Bacteria</taxon>
        <taxon>Bacillati</taxon>
        <taxon>Actinomycetota</taxon>
        <taxon>Actinomycetes</taxon>
        <taxon>Pseudonocardiales</taxon>
        <taxon>Pseudonocardiaceae</taxon>
        <taxon>Amycolatopsis</taxon>
    </lineage>
</organism>
<dbReference type="GO" id="GO:0005506">
    <property type="term" value="F:iron ion binding"/>
    <property type="evidence" value="ECO:0007669"/>
    <property type="project" value="InterPro"/>
</dbReference>
<evidence type="ECO:0000256" key="6">
    <source>
        <dbReference type="ARBA" id="ARBA00023004"/>
    </source>
</evidence>
<gene>
    <name evidence="10" type="ORF">DMA12_12805</name>
</gene>
<sequence length="422" mass="46327">MDDHGTGQCPFALDPAGTDIHAEADELRLRGPATRVELPGGVVVWSVNHYSGAKQILKDPLVTKSARDHWPAFINNEIPPGWELISWITMDNMATATGKNQVRLRRLVSKAFSPKRIEALRPRIEELVDELVDSLGAVAPGEVVDLRERFCYPLPARLMADMLGMSEQSRTKTAQVMDMMVNTTVSPEQAQALLIGWQSAIADLIELKRHDPGEDITSDLILARDDENSKLTQEELLGTLFAILGAGTSTTVDFLGKFLVELLTHRDQLDRLLAGEVSWDEAIEEGLRVEGPVAHLPLRYAVEDIDIDGVTIPKGEAILVNYAGVGRDPEVHGDTAGEFDVDRTDKTHLAFGVGPHFCLGWAIAREEVKIGLGKLFARFPDLELAVDRTELQSTPTFIMNGYRSLPVRLAATRSGADRTVAA</sequence>
<evidence type="ECO:0000256" key="1">
    <source>
        <dbReference type="ARBA" id="ARBA00004660"/>
    </source>
</evidence>
<keyword evidence="11" id="KW-1185">Reference proteome</keyword>
<comment type="similarity">
    <text evidence="2 9">Belongs to the cytochrome P450 family.</text>
</comment>
<evidence type="ECO:0000313" key="10">
    <source>
        <dbReference type="EMBL" id="RSM45753.1"/>
    </source>
</evidence>
<keyword evidence="7 9" id="KW-0503">Monooxygenase</keyword>